<reference evidence="2" key="1">
    <citation type="journal article" date="2014" name="Int. J. Syst. Evol. Microbiol.">
        <title>Complete genome sequence of Corynebacterium casei LMG S-19264T (=DSM 44701T), isolated from a smear-ripened cheese.</title>
        <authorList>
            <consortium name="US DOE Joint Genome Institute (JGI-PGF)"/>
            <person name="Walter F."/>
            <person name="Albersmeier A."/>
            <person name="Kalinowski J."/>
            <person name="Ruckert C."/>
        </authorList>
    </citation>
    <scope>NUCLEOTIDE SEQUENCE</scope>
    <source>
        <strain evidence="2">CGMCC 1.15519</strain>
    </source>
</reference>
<gene>
    <name evidence="2" type="ORF">GCM10011529_19790</name>
</gene>
<dbReference type="CDD" id="cd12797">
    <property type="entry name" value="M23_peptidase"/>
    <property type="match status" value="1"/>
</dbReference>
<comment type="caution">
    <text evidence="2">The sequence shown here is derived from an EMBL/GenBank/DDBJ whole genome shotgun (WGS) entry which is preliminary data.</text>
</comment>
<dbReference type="FunFam" id="2.70.70.10:FF:000019">
    <property type="entry name" value="M23 family peptidase"/>
    <property type="match status" value="1"/>
</dbReference>
<reference evidence="2" key="2">
    <citation type="submission" date="2020-09" db="EMBL/GenBank/DDBJ databases">
        <authorList>
            <person name="Sun Q."/>
            <person name="Zhou Y."/>
        </authorList>
    </citation>
    <scope>NUCLEOTIDE SEQUENCE</scope>
    <source>
        <strain evidence="2">CGMCC 1.15519</strain>
    </source>
</reference>
<evidence type="ECO:0000313" key="3">
    <source>
        <dbReference type="Proteomes" id="UP000635071"/>
    </source>
</evidence>
<dbReference type="InterPro" id="IPR050570">
    <property type="entry name" value="Cell_wall_metabolism_enzyme"/>
</dbReference>
<dbReference type="PANTHER" id="PTHR21666:SF285">
    <property type="entry name" value="M23 FAMILY METALLOPEPTIDASE"/>
    <property type="match status" value="1"/>
</dbReference>
<evidence type="ECO:0000313" key="2">
    <source>
        <dbReference type="EMBL" id="GGE13463.1"/>
    </source>
</evidence>
<dbReference type="PANTHER" id="PTHR21666">
    <property type="entry name" value="PEPTIDASE-RELATED"/>
    <property type="match status" value="1"/>
</dbReference>
<name>A0A916ZTR2_9SPHN</name>
<accession>A0A916ZTR2</accession>
<proteinExistence type="predicted"/>
<dbReference type="AlphaFoldDB" id="A0A916ZTR2"/>
<keyword evidence="3" id="KW-1185">Reference proteome</keyword>
<organism evidence="2 3">
    <name type="scientific">Sandarakinorhabdus glacialis</name>
    <dbReference type="NCBI Taxonomy" id="1614636"/>
    <lineage>
        <taxon>Bacteria</taxon>
        <taxon>Pseudomonadati</taxon>
        <taxon>Pseudomonadota</taxon>
        <taxon>Alphaproteobacteria</taxon>
        <taxon>Sphingomonadales</taxon>
        <taxon>Sphingosinicellaceae</taxon>
        <taxon>Sandarakinorhabdus</taxon>
    </lineage>
</organism>
<protein>
    <submittedName>
        <fullName evidence="2">Peptidase</fullName>
    </submittedName>
</protein>
<dbReference type="RefSeq" id="WP_243450679.1">
    <property type="nucleotide sequence ID" value="NZ_BMJM01000006.1"/>
</dbReference>
<dbReference type="InterPro" id="IPR016047">
    <property type="entry name" value="M23ase_b-sheet_dom"/>
</dbReference>
<dbReference type="SUPFAM" id="SSF51261">
    <property type="entry name" value="Duplicated hybrid motif"/>
    <property type="match status" value="1"/>
</dbReference>
<evidence type="ECO:0000259" key="1">
    <source>
        <dbReference type="Pfam" id="PF01551"/>
    </source>
</evidence>
<feature type="domain" description="M23ase beta-sheet core" evidence="1">
    <location>
        <begin position="164"/>
        <end position="259"/>
    </location>
</feature>
<sequence length="270" mass="28188">MRLVAGLLAVALIAAAPEDGLKIEGTPEQGGVMRGTVPAGTTLLTLDGKPVKTSLGGRFLIGFGRDAEPKALLVWTKGGQPVTRVIDVAPRQWRIQSLPTLPPRPVPDAEFEARRPAEIARIAAARADIGDSMAWDGRFRKPAKGPISGVYGSQRIFSGTPAAPHSGLDIAAGAGAPVLAPAAGIVRLADGPFTLEGNLVMIDHGFGLVSAFLHLSRIDVVPGALVERGQQIGTVGRTGRATGPHLHWGVTWTDVRVDPARLIDGGSNDR</sequence>
<dbReference type="GO" id="GO:0004222">
    <property type="term" value="F:metalloendopeptidase activity"/>
    <property type="evidence" value="ECO:0007669"/>
    <property type="project" value="TreeGrafter"/>
</dbReference>
<dbReference type="Gene3D" id="2.70.70.10">
    <property type="entry name" value="Glucose Permease (Domain IIA)"/>
    <property type="match status" value="1"/>
</dbReference>
<dbReference type="Pfam" id="PF01551">
    <property type="entry name" value="Peptidase_M23"/>
    <property type="match status" value="1"/>
</dbReference>
<dbReference type="Proteomes" id="UP000635071">
    <property type="component" value="Unassembled WGS sequence"/>
</dbReference>
<dbReference type="InterPro" id="IPR011055">
    <property type="entry name" value="Dup_hybrid_motif"/>
</dbReference>
<dbReference type="EMBL" id="BMJM01000006">
    <property type="protein sequence ID" value="GGE13463.1"/>
    <property type="molecule type" value="Genomic_DNA"/>
</dbReference>